<dbReference type="PROSITE" id="PS00913">
    <property type="entry name" value="ADH_IRON_1"/>
    <property type="match status" value="1"/>
</dbReference>
<dbReference type="Proteomes" id="UP000219621">
    <property type="component" value="Unassembled WGS sequence"/>
</dbReference>
<evidence type="ECO:0000259" key="10">
    <source>
        <dbReference type="Pfam" id="PF25137"/>
    </source>
</evidence>
<comment type="similarity">
    <text evidence="3">Belongs to the iron-containing alcohol dehydrogenase family. Hydroxyacid-oxoacid transhydrogenase subfamily.</text>
</comment>
<keyword evidence="5" id="KW-0809">Transit peptide</keyword>
<dbReference type="OrthoDB" id="9815791at2"/>
<dbReference type="PANTHER" id="PTHR11496">
    <property type="entry name" value="ALCOHOL DEHYDROGENASE"/>
    <property type="match status" value="1"/>
</dbReference>
<comment type="catalytic activity">
    <reaction evidence="7">
        <text>a primary alcohol + NAD(+) = an aldehyde + NADH + H(+)</text>
        <dbReference type="Rhea" id="RHEA:10736"/>
        <dbReference type="ChEBI" id="CHEBI:15378"/>
        <dbReference type="ChEBI" id="CHEBI:15734"/>
        <dbReference type="ChEBI" id="CHEBI:17478"/>
        <dbReference type="ChEBI" id="CHEBI:57540"/>
        <dbReference type="ChEBI" id="CHEBI:57945"/>
        <dbReference type="EC" id="1.1.1.1"/>
    </reaction>
</comment>
<comment type="catalytic activity">
    <reaction evidence="1">
        <text>(S)-3-hydroxybutanoate + 2-oxoglutarate = (R)-2-hydroxyglutarate + acetoacetate</text>
        <dbReference type="Rhea" id="RHEA:23048"/>
        <dbReference type="ChEBI" id="CHEBI:11047"/>
        <dbReference type="ChEBI" id="CHEBI:13705"/>
        <dbReference type="ChEBI" id="CHEBI:15801"/>
        <dbReference type="ChEBI" id="CHEBI:16810"/>
        <dbReference type="EC" id="1.1.99.24"/>
    </reaction>
</comment>
<evidence type="ECO:0000256" key="8">
    <source>
        <dbReference type="ARBA" id="ARBA00049496"/>
    </source>
</evidence>
<evidence type="ECO:0000313" key="11">
    <source>
        <dbReference type="EMBL" id="SOE01026.1"/>
    </source>
</evidence>
<evidence type="ECO:0000256" key="5">
    <source>
        <dbReference type="ARBA" id="ARBA00022946"/>
    </source>
</evidence>
<keyword evidence="6" id="KW-0560">Oxidoreductase</keyword>
<evidence type="ECO:0000256" key="1">
    <source>
        <dbReference type="ARBA" id="ARBA00000813"/>
    </source>
</evidence>
<dbReference type="Pfam" id="PF25137">
    <property type="entry name" value="ADH_Fe_C"/>
    <property type="match status" value="1"/>
</dbReference>
<dbReference type="SUPFAM" id="SSF56796">
    <property type="entry name" value="Dehydroquinate synthase-like"/>
    <property type="match status" value="1"/>
</dbReference>
<comment type="cofactor">
    <cofactor evidence="2">
        <name>Fe cation</name>
        <dbReference type="ChEBI" id="CHEBI:24875"/>
    </cofactor>
</comment>
<evidence type="ECO:0000259" key="9">
    <source>
        <dbReference type="Pfam" id="PF00465"/>
    </source>
</evidence>
<dbReference type="InterPro" id="IPR039697">
    <property type="entry name" value="Alcohol_dehydrogenase_Fe"/>
</dbReference>
<sequence>MAETTAGLPPRETIFTVDPVPLKYGHGALAELGADAKAMGMTRVALFTDRTVAALPCLATARESLRAAGLDVVVYDAVKVEPTDRSFAEAAAFAQEAKVDGFVSIGGGSVMDTAKAANLLSTWPDDLLAYVNAPIGQAKPVPGPLKPHIACPTTSGTGSETTGVAIFDLTDRQLKTGISNKLLKPRLAVVDPTTTYTLPAGVVAATGFDVLTHAIESYTARLFTTRDRPAAPHLRPPYQGANPWSDGGALEAIRLGGRYLERAVADPSDHEAHDFLTFAATLAGMSFGNAGVHIPHAMSYAVAGLNHEYRARGYESAPGGMVPHGISVVVNAPAAFRFTAEADPERHLTAAAALGADVHDAGPAEAGEVLAGRLAEMMKATGIPNGLSEIGYSDTDIPALVKSAWPQQRLLVQAPKPVSEDDLADLFRAAMRYW</sequence>
<organism evidence="11 12">
    <name type="scientific">Caenispirillum bisanense</name>
    <dbReference type="NCBI Taxonomy" id="414052"/>
    <lineage>
        <taxon>Bacteria</taxon>
        <taxon>Pseudomonadati</taxon>
        <taxon>Pseudomonadota</taxon>
        <taxon>Alphaproteobacteria</taxon>
        <taxon>Rhodospirillales</taxon>
        <taxon>Novispirillaceae</taxon>
        <taxon>Caenispirillum</taxon>
    </lineage>
</organism>
<dbReference type="Pfam" id="PF00465">
    <property type="entry name" value="Fe-ADH"/>
    <property type="match status" value="1"/>
</dbReference>
<dbReference type="InterPro" id="IPR056798">
    <property type="entry name" value="ADH_Fe_C"/>
</dbReference>
<protein>
    <recommendedName>
        <fullName evidence="4">hydroxyacid-oxoacid transhydrogenase</fullName>
        <ecNumber evidence="4">1.1.99.24</ecNumber>
    </recommendedName>
</protein>
<dbReference type="PANTHER" id="PTHR11496:SF83">
    <property type="entry name" value="HYDROXYACID-OXOACID TRANSHYDROGENASE, MITOCHONDRIAL"/>
    <property type="match status" value="1"/>
</dbReference>
<dbReference type="AlphaFoldDB" id="A0A286H0P6"/>
<feature type="domain" description="Fe-containing alcohol dehydrogenase-like C-terminal" evidence="10">
    <location>
        <begin position="240"/>
        <end position="431"/>
    </location>
</feature>
<dbReference type="InterPro" id="IPR001670">
    <property type="entry name" value="ADH_Fe/GldA"/>
</dbReference>
<comment type="catalytic activity">
    <reaction evidence="8">
        <text>4-hydroxybutanoate + 2-oxoglutarate = (R)-2-hydroxyglutarate + succinate semialdehyde</text>
        <dbReference type="Rhea" id="RHEA:24734"/>
        <dbReference type="ChEBI" id="CHEBI:15801"/>
        <dbReference type="ChEBI" id="CHEBI:16724"/>
        <dbReference type="ChEBI" id="CHEBI:16810"/>
        <dbReference type="ChEBI" id="CHEBI:57706"/>
        <dbReference type="EC" id="1.1.99.24"/>
    </reaction>
</comment>
<proteinExistence type="inferred from homology"/>
<evidence type="ECO:0000256" key="2">
    <source>
        <dbReference type="ARBA" id="ARBA00001962"/>
    </source>
</evidence>
<keyword evidence="12" id="KW-1185">Reference proteome</keyword>
<dbReference type="RefSeq" id="WP_097281472.1">
    <property type="nucleotide sequence ID" value="NZ_OCNJ01000015.1"/>
</dbReference>
<evidence type="ECO:0000256" key="7">
    <source>
        <dbReference type="ARBA" id="ARBA00049243"/>
    </source>
</evidence>
<dbReference type="Gene3D" id="1.20.1090.10">
    <property type="entry name" value="Dehydroquinate synthase-like - alpha domain"/>
    <property type="match status" value="1"/>
</dbReference>
<evidence type="ECO:0000313" key="12">
    <source>
        <dbReference type="Proteomes" id="UP000219621"/>
    </source>
</evidence>
<dbReference type="CDD" id="cd08190">
    <property type="entry name" value="HOT"/>
    <property type="match status" value="1"/>
</dbReference>
<dbReference type="InterPro" id="IPR042157">
    <property type="entry name" value="HOT"/>
</dbReference>
<name>A0A286H0P6_9PROT</name>
<feature type="domain" description="Alcohol dehydrogenase iron-type/glycerol dehydrogenase GldA" evidence="9">
    <location>
        <begin position="22"/>
        <end position="192"/>
    </location>
</feature>
<dbReference type="Gene3D" id="3.40.50.1970">
    <property type="match status" value="1"/>
</dbReference>
<evidence type="ECO:0000256" key="3">
    <source>
        <dbReference type="ARBA" id="ARBA00010005"/>
    </source>
</evidence>
<dbReference type="GO" id="GO:0046872">
    <property type="term" value="F:metal ion binding"/>
    <property type="evidence" value="ECO:0007669"/>
    <property type="project" value="InterPro"/>
</dbReference>
<reference evidence="12" key="1">
    <citation type="submission" date="2017-09" db="EMBL/GenBank/DDBJ databases">
        <authorList>
            <person name="Varghese N."/>
            <person name="Submissions S."/>
        </authorList>
    </citation>
    <scope>NUCLEOTIDE SEQUENCE [LARGE SCALE GENOMIC DNA]</scope>
    <source>
        <strain evidence="12">USBA 140</strain>
    </source>
</reference>
<dbReference type="GO" id="GO:0047988">
    <property type="term" value="F:hydroxyacid-oxoacid transhydrogenase activity"/>
    <property type="evidence" value="ECO:0007669"/>
    <property type="project" value="UniProtKB-EC"/>
</dbReference>
<evidence type="ECO:0000256" key="6">
    <source>
        <dbReference type="ARBA" id="ARBA00023002"/>
    </source>
</evidence>
<evidence type="ECO:0000256" key="4">
    <source>
        <dbReference type="ARBA" id="ARBA00013182"/>
    </source>
</evidence>
<dbReference type="InterPro" id="IPR018211">
    <property type="entry name" value="ADH_Fe_CS"/>
</dbReference>
<gene>
    <name evidence="11" type="ORF">SAMN05421508_11562</name>
</gene>
<dbReference type="GO" id="GO:0004022">
    <property type="term" value="F:alcohol dehydrogenase (NAD+) activity"/>
    <property type="evidence" value="ECO:0007669"/>
    <property type="project" value="UniProtKB-EC"/>
</dbReference>
<dbReference type="FunFam" id="3.40.50.1970:FF:000003">
    <property type="entry name" value="Alcohol dehydrogenase, iron-containing"/>
    <property type="match status" value="1"/>
</dbReference>
<accession>A0A286H0P6</accession>
<dbReference type="EC" id="1.1.99.24" evidence="4"/>
<dbReference type="EMBL" id="OCNJ01000015">
    <property type="protein sequence ID" value="SOE01026.1"/>
    <property type="molecule type" value="Genomic_DNA"/>
</dbReference>